<dbReference type="VEuPathDB" id="FungiDB:PHYBLDRAFT_164026"/>
<feature type="signal peptide" evidence="1">
    <location>
        <begin position="1"/>
        <end position="20"/>
    </location>
</feature>
<organism evidence="2 3">
    <name type="scientific">Phycomyces blakesleeanus (strain ATCC 8743b / DSM 1359 / FGSC 10004 / NBRC 33097 / NRRL 1555)</name>
    <dbReference type="NCBI Taxonomy" id="763407"/>
    <lineage>
        <taxon>Eukaryota</taxon>
        <taxon>Fungi</taxon>
        <taxon>Fungi incertae sedis</taxon>
        <taxon>Mucoromycota</taxon>
        <taxon>Mucoromycotina</taxon>
        <taxon>Mucoromycetes</taxon>
        <taxon>Mucorales</taxon>
        <taxon>Phycomycetaceae</taxon>
        <taxon>Phycomyces</taxon>
    </lineage>
</organism>
<sequence>MFRLAAFLCLFLHYFIFAIATDTNHDSTSSLYYPENKNLLAKPDPTAAAVYFPFKGGDTASLIIQQAGDSAVDFSYYFDSQLSDGACLAFTLIPDDTLFSKKFKCVNSQLTCEGCLEPTRACYHTLVNKTCTAGIGVSTGCHDGRFSSYNGDLASYTTQKRLLVTQETIKGVSLTPRFGVVGLNGRIIVGILNYRNNKPPQAMCAFVMPGVGTYGNFSLAPSSDAQETRSVSLLTGLSLLISAILSLIF</sequence>
<dbReference type="RefSeq" id="XP_018296969.1">
    <property type="nucleotide sequence ID" value="XM_018434922.1"/>
</dbReference>
<name>A0A167Q266_PHYB8</name>
<dbReference type="OrthoDB" id="10393741at2759"/>
<dbReference type="InParanoid" id="A0A167Q266"/>
<dbReference type="Proteomes" id="UP000077315">
    <property type="component" value="Unassembled WGS sequence"/>
</dbReference>
<protein>
    <submittedName>
        <fullName evidence="2">Uncharacterized protein</fullName>
    </submittedName>
</protein>
<gene>
    <name evidence="2" type="ORF">PHYBLDRAFT_164026</name>
</gene>
<dbReference type="EMBL" id="KV440973">
    <property type="protein sequence ID" value="OAD78929.1"/>
    <property type="molecule type" value="Genomic_DNA"/>
</dbReference>
<accession>A0A167Q266</accession>
<reference evidence="3" key="1">
    <citation type="submission" date="2015-06" db="EMBL/GenBank/DDBJ databases">
        <title>Expansion of signal transduction pathways in fungi by whole-genome duplication.</title>
        <authorList>
            <consortium name="DOE Joint Genome Institute"/>
            <person name="Corrochano L.M."/>
            <person name="Kuo A."/>
            <person name="Marcet-Houben M."/>
            <person name="Polaino S."/>
            <person name="Salamov A."/>
            <person name="Villalobos J.M."/>
            <person name="Alvarez M.I."/>
            <person name="Avalos J."/>
            <person name="Benito E.P."/>
            <person name="Benoit I."/>
            <person name="Burger G."/>
            <person name="Camino L.P."/>
            <person name="Canovas D."/>
            <person name="Cerda-Olmedo E."/>
            <person name="Cheng J.-F."/>
            <person name="Dominguez A."/>
            <person name="Elias M."/>
            <person name="Eslava A.P."/>
            <person name="Glaser F."/>
            <person name="Grimwood J."/>
            <person name="Gutierrez G."/>
            <person name="Heitman J."/>
            <person name="Henrissat B."/>
            <person name="Iturriaga E.A."/>
            <person name="Lang B.F."/>
            <person name="Lavin J.L."/>
            <person name="Lee S."/>
            <person name="Li W."/>
            <person name="Lindquist E."/>
            <person name="Lopez-Garcia S."/>
            <person name="Luque E.M."/>
            <person name="Marcos A.T."/>
            <person name="Martin J."/>
            <person name="McCluskey K."/>
            <person name="Medina H.R."/>
            <person name="Miralles-Duran A."/>
            <person name="Miyazaki A."/>
            <person name="Munoz-Torres E."/>
            <person name="Oguiza J.A."/>
            <person name="Ohm R."/>
            <person name="Olmedo M."/>
            <person name="Orejas M."/>
            <person name="Ortiz-Castellanos L."/>
            <person name="Pisabarro A.G."/>
            <person name="Rodriguez-Romero J."/>
            <person name="Ruiz-Herrera J."/>
            <person name="Ruiz-Vazquez R."/>
            <person name="Sanz C."/>
            <person name="Schackwitz W."/>
            <person name="Schmutz J."/>
            <person name="Shahriari M."/>
            <person name="Shelest E."/>
            <person name="Silva-Franco F."/>
            <person name="Soanes D."/>
            <person name="Syed K."/>
            <person name="Tagua V.G."/>
            <person name="Talbot N.J."/>
            <person name="Thon M."/>
            <person name="De vries R.P."/>
            <person name="Wiebenga A."/>
            <person name="Yadav J.S."/>
            <person name="Braun E.L."/>
            <person name="Baker S."/>
            <person name="Garre V."/>
            <person name="Horwitz B."/>
            <person name="Torres-Martinez S."/>
            <person name="Idnurm A."/>
            <person name="Herrera-Estrella A."/>
            <person name="Gabaldon T."/>
            <person name="Grigoriev I.V."/>
        </authorList>
    </citation>
    <scope>NUCLEOTIDE SEQUENCE [LARGE SCALE GENOMIC DNA]</scope>
    <source>
        <strain evidence="3">NRRL 1555(-)</strain>
    </source>
</reference>
<proteinExistence type="predicted"/>
<evidence type="ECO:0000313" key="2">
    <source>
        <dbReference type="EMBL" id="OAD78929.1"/>
    </source>
</evidence>
<evidence type="ECO:0000256" key="1">
    <source>
        <dbReference type="SAM" id="SignalP"/>
    </source>
</evidence>
<evidence type="ECO:0000313" key="3">
    <source>
        <dbReference type="Proteomes" id="UP000077315"/>
    </source>
</evidence>
<keyword evidence="1" id="KW-0732">Signal</keyword>
<feature type="chain" id="PRO_5007891363" evidence="1">
    <location>
        <begin position="21"/>
        <end position="249"/>
    </location>
</feature>
<keyword evidence="3" id="KW-1185">Reference proteome</keyword>
<dbReference type="GeneID" id="28995828"/>
<dbReference type="AlphaFoldDB" id="A0A167Q266"/>